<reference evidence="2" key="1">
    <citation type="journal article" date="2018" name="Nat. Genet.">
        <title>Extensive intraspecific gene order and gene structural variations between Mo17 and other maize genomes.</title>
        <authorList>
            <person name="Sun S."/>
            <person name="Zhou Y."/>
            <person name="Chen J."/>
            <person name="Shi J."/>
            <person name="Zhao H."/>
            <person name="Zhao H."/>
            <person name="Song W."/>
            <person name="Zhang M."/>
            <person name="Cui Y."/>
            <person name="Dong X."/>
            <person name="Liu H."/>
            <person name="Ma X."/>
            <person name="Jiao Y."/>
            <person name="Wang B."/>
            <person name="Wei X."/>
            <person name="Stein J.C."/>
            <person name="Glaubitz J.C."/>
            <person name="Lu F."/>
            <person name="Yu G."/>
            <person name="Liang C."/>
            <person name="Fengler K."/>
            <person name="Li B."/>
            <person name="Rafalski A."/>
            <person name="Schnable P.S."/>
            <person name="Ware D.H."/>
            <person name="Buckler E.S."/>
            <person name="Lai J."/>
        </authorList>
    </citation>
    <scope>NUCLEOTIDE SEQUENCE [LARGE SCALE GENOMIC DNA]</scope>
    <source>
        <tissue evidence="2">Seedling</tissue>
    </source>
</reference>
<gene>
    <name evidence="2" type="ORF">Zm00014a_011999</name>
</gene>
<feature type="compositionally biased region" description="Basic and acidic residues" evidence="1">
    <location>
        <begin position="106"/>
        <end position="115"/>
    </location>
</feature>
<organism evidence="2">
    <name type="scientific">Zea mays</name>
    <name type="common">Maize</name>
    <dbReference type="NCBI Taxonomy" id="4577"/>
    <lineage>
        <taxon>Eukaryota</taxon>
        <taxon>Viridiplantae</taxon>
        <taxon>Streptophyta</taxon>
        <taxon>Embryophyta</taxon>
        <taxon>Tracheophyta</taxon>
        <taxon>Spermatophyta</taxon>
        <taxon>Magnoliopsida</taxon>
        <taxon>Liliopsida</taxon>
        <taxon>Poales</taxon>
        <taxon>Poaceae</taxon>
        <taxon>PACMAD clade</taxon>
        <taxon>Panicoideae</taxon>
        <taxon>Andropogonodae</taxon>
        <taxon>Andropogoneae</taxon>
        <taxon>Tripsacinae</taxon>
        <taxon>Zea</taxon>
    </lineage>
</organism>
<dbReference type="AlphaFoldDB" id="A0A317YLC0"/>
<feature type="region of interest" description="Disordered" evidence="1">
    <location>
        <begin position="73"/>
        <end position="115"/>
    </location>
</feature>
<feature type="region of interest" description="Disordered" evidence="1">
    <location>
        <begin position="1"/>
        <end position="36"/>
    </location>
</feature>
<dbReference type="Proteomes" id="UP000251960">
    <property type="component" value="Chromosome 1"/>
</dbReference>
<evidence type="ECO:0000313" key="2">
    <source>
        <dbReference type="EMBL" id="PWZ58701.1"/>
    </source>
</evidence>
<proteinExistence type="predicted"/>
<evidence type="ECO:0000256" key="1">
    <source>
        <dbReference type="SAM" id="MobiDB-lite"/>
    </source>
</evidence>
<feature type="compositionally biased region" description="Basic and acidic residues" evidence="1">
    <location>
        <begin position="78"/>
        <end position="90"/>
    </location>
</feature>
<protein>
    <submittedName>
        <fullName evidence="2">Uncharacterized protein</fullName>
    </submittedName>
</protein>
<sequence length="115" mass="12128">MTASNAMSITGAATHGTTGSNGGMAVRSRGSQQIGLRYGDDYRQSQTHAHEASWEGVSRGGGVVGADNGCLAKSRASRGGDRMDDVRGEAGHGIAPACRPWPPSRSWDRRFRAVR</sequence>
<comment type="caution">
    <text evidence="2">The sequence shown here is derived from an EMBL/GenBank/DDBJ whole genome shotgun (WGS) entry which is preliminary data.</text>
</comment>
<name>A0A317YLC0_MAIZE</name>
<dbReference type="EMBL" id="NCVQ01000001">
    <property type="protein sequence ID" value="PWZ58701.1"/>
    <property type="molecule type" value="Genomic_DNA"/>
</dbReference>
<accession>A0A317YLC0</accession>